<feature type="signal peptide" evidence="1">
    <location>
        <begin position="1"/>
        <end position="19"/>
    </location>
</feature>
<evidence type="ECO:0000259" key="2">
    <source>
        <dbReference type="PROSITE" id="PS51468"/>
    </source>
</evidence>
<dbReference type="AlphaFoldDB" id="A0A9Q1J0W4"/>
<organism evidence="3 4">
    <name type="scientific">Synaphobranchus kaupii</name>
    <name type="common">Kaup's arrowtooth eel</name>
    <dbReference type="NCBI Taxonomy" id="118154"/>
    <lineage>
        <taxon>Eukaryota</taxon>
        <taxon>Metazoa</taxon>
        <taxon>Chordata</taxon>
        <taxon>Craniata</taxon>
        <taxon>Vertebrata</taxon>
        <taxon>Euteleostomi</taxon>
        <taxon>Actinopterygii</taxon>
        <taxon>Neopterygii</taxon>
        <taxon>Teleostei</taxon>
        <taxon>Anguilliformes</taxon>
        <taxon>Synaphobranchidae</taxon>
        <taxon>Synaphobranchus</taxon>
    </lineage>
</organism>
<dbReference type="SMART" id="SM00609">
    <property type="entry name" value="VIT"/>
    <property type="match status" value="1"/>
</dbReference>
<evidence type="ECO:0000313" key="4">
    <source>
        <dbReference type="Proteomes" id="UP001152622"/>
    </source>
</evidence>
<reference evidence="3" key="1">
    <citation type="journal article" date="2023" name="Science">
        <title>Genome structures resolve the early diversification of teleost fishes.</title>
        <authorList>
            <person name="Parey E."/>
            <person name="Louis A."/>
            <person name="Montfort J."/>
            <person name="Bouchez O."/>
            <person name="Roques C."/>
            <person name="Iampietro C."/>
            <person name="Lluch J."/>
            <person name="Castinel A."/>
            <person name="Donnadieu C."/>
            <person name="Desvignes T."/>
            <person name="Floi Bucao C."/>
            <person name="Jouanno E."/>
            <person name="Wen M."/>
            <person name="Mejri S."/>
            <person name="Dirks R."/>
            <person name="Jansen H."/>
            <person name="Henkel C."/>
            <person name="Chen W.J."/>
            <person name="Zahm M."/>
            <person name="Cabau C."/>
            <person name="Klopp C."/>
            <person name="Thompson A.W."/>
            <person name="Robinson-Rechavi M."/>
            <person name="Braasch I."/>
            <person name="Lecointre G."/>
            <person name="Bobe J."/>
            <person name="Postlethwait J.H."/>
            <person name="Berthelot C."/>
            <person name="Roest Crollius H."/>
            <person name="Guiguen Y."/>
        </authorList>
    </citation>
    <scope>NUCLEOTIDE SEQUENCE</scope>
    <source>
        <strain evidence="3">WJC10195</strain>
    </source>
</reference>
<proteinExistence type="predicted"/>
<keyword evidence="1" id="KW-0732">Signal</keyword>
<evidence type="ECO:0000256" key="1">
    <source>
        <dbReference type="SAM" id="SignalP"/>
    </source>
</evidence>
<feature type="domain" description="VIT" evidence="2">
    <location>
        <begin position="19"/>
        <end position="119"/>
    </location>
</feature>
<dbReference type="PANTHER" id="PTHR10338:SF115">
    <property type="entry name" value="INTER-ALPHA-TRYPSIN INHIBITOR HEAVY CHAIN H3"/>
    <property type="match status" value="1"/>
</dbReference>
<dbReference type="PANTHER" id="PTHR10338">
    <property type="entry name" value="INTER-ALPHA-TRYPSIN INHIBITOR HEAVY CHAIN FAMILY MEMBER"/>
    <property type="match status" value="1"/>
</dbReference>
<keyword evidence="4" id="KW-1185">Reference proteome</keyword>
<sequence length="119" mass="12991">MLGVRTVLLCVCIATVTHGALVISRDALSQGKVEVRSVKVNSRVASRFAHTIMTSIAINRANTSKEVFFGVELPKTAFITKFSMEIDGKLYMGEVKEKKKAKKEYQAAVSRGETAGLVK</sequence>
<gene>
    <name evidence="3" type="ORF">SKAU_G00176380</name>
</gene>
<dbReference type="PROSITE" id="PS51468">
    <property type="entry name" value="VIT"/>
    <property type="match status" value="1"/>
</dbReference>
<dbReference type="Proteomes" id="UP001152622">
    <property type="component" value="Chromosome 5"/>
</dbReference>
<protein>
    <recommendedName>
        <fullName evidence="2">VIT domain-containing protein</fullName>
    </recommendedName>
</protein>
<comment type="caution">
    <text evidence="3">The sequence shown here is derived from an EMBL/GenBank/DDBJ whole genome shotgun (WGS) entry which is preliminary data.</text>
</comment>
<dbReference type="OrthoDB" id="299997at2759"/>
<dbReference type="Pfam" id="PF08487">
    <property type="entry name" value="VIT"/>
    <property type="match status" value="1"/>
</dbReference>
<accession>A0A9Q1J0W4</accession>
<feature type="chain" id="PRO_5040348461" description="VIT domain-containing protein" evidence="1">
    <location>
        <begin position="20"/>
        <end position="119"/>
    </location>
</feature>
<dbReference type="EMBL" id="JAINUF010000005">
    <property type="protein sequence ID" value="KAJ8361113.1"/>
    <property type="molecule type" value="Genomic_DNA"/>
</dbReference>
<dbReference type="InterPro" id="IPR013694">
    <property type="entry name" value="VIT"/>
</dbReference>
<dbReference type="InterPro" id="IPR050934">
    <property type="entry name" value="ITIH"/>
</dbReference>
<name>A0A9Q1J0W4_SYNKA</name>
<evidence type="ECO:0000313" key="3">
    <source>
        <dbReference type="EMBL" id="KAJ8361113.1"/>
    </source>
</evidence>